<feature type="domain" description="Type II CBASS E2 protein" evidence="2">
    <location>
        <begin position="27"/>
        <end position="137"/>
    </location>
</feature>
<gene>
    <name evidence="3" type="ORF">NCTC12722_01060</name>
</gene>
<dbReference type="Pfam" id="PF26395">
    <property type="entry name" value="E2-CBASS"/>
    <property type="match status" value="1"/>
</dbReference>
<sequence length="164" mass="18766">MRLGRPKALTVAQQYVNLRSNPLSAGDGTLRGGRFTWSYATSPSPLSRDYLIRIEMACGTSPKVFVDEPDIEVLAGNRCLPHVYRNPTRLCLYLPGTREWQPWMRLDQTVVPWTSLWLFYFEDWLDSGEWKGGGIHPTEASRTRRSRRQLGVHQPDELEMGSGE</sequence>
<dbReference type="Proteomes" id="UP000254343">
    <property type="component" value="Unassembled WGS sequence"/>
</dbReference>
<dbReference type="InterPro" id="IPR058588">
    <property type="entry name" value="E2-CBASS"/>
</dbReference>
<organism evidence="3 4">
    <name type="scientific">Afipia felis</name>
    <name type="common">Cat scratch disease bacillus</name>
    <dbReference type="NCBI Taxonomy" id="1035"/>
    <lineage>
        <taxon>Bacteria</taxon>
        <taxon>Pseudomonadati</taxon>
        <taxon>Pseudomonadota</taxon>
        <taxon>Alphaproteobacteria</taxon>
        <taxon>Hyphomicrobiales</taxon>
        <taxon>Nitrobacteraceae</taxon>
        <taxon>Afipia</taxon>
    </lineage>
</organism>
<dbReference type="AlphaFoldDB" id="A0A380W4J5"/>
<evidence type="ECO:0000256" key="1">
    <source>
        <dbReference type="SAM" id="MobiDB-lite"/>
    </source>
</evidence>
<evidence type="ECO:0000313" key="3">
    <source>
        <dbReference type="EMBL" id="SUU83881.1"/>
    </source>
</evidence>
<feature type="region of interest" description="Disordered" evidence="1">
    <location>
        <begin position="135"/>
        <end position="164"/>
    </location>
</feature>
<evidence type="ECO:0000313" key="4">
    <source>
        <dbReference type="Proteomes" id="UP000254343"/>
    </source>
</evidence>
<dbReference type="OrthoDB" id="4736406at2"/>
<reference evidence="3 4" key="1">
    <citation type="submission" date="2018-06" db="EMBL/GenBank/DDBJ databases">
        <authorList>
            <consortium name="Pathogen Informatics"/>
            <person name="Doyle S."/>
        </authorList>
    </citation>
    <scope>NUCLEOTIDE SEQUENCE [LARGE SCALE GENOMIC DNA]</scope>
    <source>
        <strain evidence="3 4">NCTC12722</strain>
    </source>
</reference>
<dbReference type="EMBL" id="UIGB01000001">
    <property type="protein sequence ID" value="SUU83881.1"/>
    <property type="molecule type" value="Genomic_DNA"/>
</dbReference>
<name>A0A380W4J5_AFIFE</name>
<evidence type="ECO:0000259" key="2">
    <source>
        <dbReference type="Pfam" id="PF26395"/>
    </source>
</evidence>
<proteinExistence type="predicted"/>
<protein>
    <recommendedName>
        <fullName evidence="2">Type II CBASS E2 protein domain-containing protein</fullName>
    </recommendedName>
</protein>
<accession>A0A380W4J5</accession>